<dbReference type="Proteomes" id="UP000596661">
    <property type="component" value="Chromosome 1"/>
</dbReference>
<proteinExistence type="predicted"/>
<sequence>MNSRMNSFGHQVLPLSTQLYFGSYKNNPLVTSKSQSIRDRNRFQLANEEDRDYVARTHYLKNINPQEAENDASREFPNNMALTSIRQAIQIGTCMSPLNPFELYMITGSREFSNYFNSSSSSDDYDMDFENLLSTSCSKKGKKQGTLTMVSLFI</sequence>
<evidence type="ECO:0000313" key="2">
    <source>
        <dbReference type="Proteomes" id="UP000596661"/>
    </source>
</evidence>
<dbReference type="Gramene" id="evm.model.01.1580">
    <property type="protein sequence ID" value="cds.evm.model.01.1580"/>
    <property type="gene ID" value="evm.TU.01.1580"/>
</dbReference>
<dbReference type="EMBL" id="UZAU01000040">
    <property type="status" value="NOT_ANNOTATED_CDS"/>
    <property type="molecule type" value="Genomic_DNA"/>
</dbReference>
<protein>
    <submittedName>
        <fullName evidence="1">Uncharacterized protein</fullName>
    </submittedName>
</protein>
<dbReference type="AlphaFoldDB" id="A0A803NHP5"/>
<reference evidence="1" key="1">
    <citation type="submission" date="2018-11" db="EMBL/GenBank/DDBJ databases">
        <authorList>
            <person name="Grassa J C."/>
        </authorList>
    </citation>
    <scope>NUCLEOTIDE SEQUENCE [LARGE SCALE GENOMIC DNA]</scope>
</reference>
<dbReference type="EnsemblPlants" id="evm.model.01.1580">
    <property type="protein sequence ID" value="cds.evm.model.01.1580"/>
    <property type="gene ID" value="evm.TU.01.1580"/>
</dbReference>
<keyword evidence="2" id="KW-1185">Reference proteome</keyword>
<reference evidence="1" key="2">
    <citation type="submission" date="2021-03" db="UniProtKB">
        <authorList>
            <consortium name="EnsemblPlants"/>
        </authorList>
    </citation>
    <scope>IDENTIFICATION</scope>
</reference>
<evidence type="ECO:0000313" key="1">
    <source>
        <dbReference type="EnsemblPlants" id="cds.evm.model.01.1580"/>
    </source>
</evidence>
<name>A0A803NHP5_CANSA</name>
<accession>A0A803NHP5</accession>
<organism evidence="1 2">
    <name type="scientific">Cannabis sativa</name>
    <name type="common">Hemp</name>
    <name type="synonym">Marijuana</name>
    <dbReference type="NCBI Taxonomy" id="3483"/>
    <lineage>
        <taxon>Eukaryota</taxon>
        <taxon>Viridiplantae</taxon>
        <taxon>Streptophyta</taxon>
        <taxon>Embryophyta</taxon>
        <taxon>Tracheophyta</taxon>
        <taxon>Spermatophyta</taxon>
        <taxon>Magnoliopsida</taxon>
        <taxon>eudicotyledons</taxon>
        <taxon>Gunneridae</taxon>
        <taxon>Pentapetalae</taxon>
        <taxon>rosids</taxon>
        <taxon>fabids</taxon>
        <taxon>Rosales</taxon>
        <taxon>Cannabaceae</taxon>
        <taxon>Cannabis</taxon>
    </lineage>
</organism>